<evidence type="ECO:0000313" key="4">
    <source>
        <dbReference type="EMBL" id="ATL33166.1"/>
    </source>
</evidence>
<evidence type="ECO:0000313" key="3">
    <source>
        <dbReference type="EMBL" id="ATL25033.1"/>
    </source>
</evidence>
<gene>
    <name evidence="3" type="ORF">KY5_0015c</name>
    <name evidence="4" type="ORF">KY5_8148</name>
</gene>
<dbReference type="PANTHER" id="PTHR43265">
    <property type="entry name" value="ESTERASE ESTD"/>
    <property type="match status" value="1"/>
</dbReference>
<feature type="region of interest" description="Disordered" evidence="1">
    <location>
        <begin position="277"/>
        <end position="314"/>
    </location>
</feature>
<feature type="domain" description="Serine aminopeptidase S33" evidence="2">
    <location>
        <begin position="370"/>
        <end position="479"/>
    </location>
</feature>
<reference evidence="3 5" key="1">
    <citation type="submission" date="2017-08" db="EMBL/GenBank/DDBJ databases">
        <title>Complete Genome Sequence of Streptomyces formicae KY5, the formicamycin producer.</title>
        <authorList>
            <person name="Holmes N.A."/>
            <person name="Devine R."/>
            <person name="Qin Z."/>
            <person name="Seipke R.F."/>
            <person name="Wilkinson B."/>
            <person name="Hutchings M.I."/>
        </authorList>
    </citation>
    <scope>NUCLEOTIDE SEQUENCE [LARGE SCALE GENOMIC DNA]</scope>
    <source>
        <strain evidence="3 5">KY5</strain>
    </source>
</reference>
<evidence type="ECO:0000256" key="1">
    <source>
        <dbReference type="SAM" id="MobiDB-lite"/>
    </source>
</evidence>
<dbReference type="PANTHER" id="PTHR43265:SF1">
    <property type="entry name" value="ESTERASE ESTD"/>
    <property type="match status" value="1"/>
</dbReference>
<dbReference type="EMBL" id="CP022685">
    <property type="protein sequence ID" value="ATL33166.1"/>
    <property type="molecule type" value="Genomic_DNA"/>
</dbReference>
<dbReference type="InterPro" id="IPR029058">
    <property type="entry name" value="AB_hydrolase_fold"/>
</dbReference>
<dbReference type="KEGG" id="sfk:KY5_8148"/>
<dbReference type="AlphaFoldDB" id="A0A291Q0K5"/>
<keyword evidence="5" id="KW-1185">Reference proteome</keyword>
<dbReference type="RefSeq" id="WP_098240196.1">
    <property type="nucleotide sequence ID" value="NZ_CP022685.1"/>
</dbReference>
<dbReference type="InterPro" id="IPR053145">
    <property type="entry name" value="AB_hydrolase_Est10"/>
</dbReference>
<dbReference type="InterPro" id="IPR022742">
    <property type="entry name" value="Hydrolase_4"/>
</dbReference>
<dbReference type="Pfam" id="PF12146">
    <property type="entry name" value="Hydrolase_4"/>
    <property type="match status" value="1"/>
</dbReference>
<proteinExistence type="predicted"/>
<organism evidence="3 5">
    <name type="scientific">Streptomyces formicae</name>
    <dbReference type="NCBI Taxonomy" id="1616117"/>
    <lineage>
        <taxon>Bacteria</taxon>
        <taxon>Bacillati</taxon>
        <taxon>Actinomycetota</taxon>
        <taxon>Actinomycetes</taxon>
        <taxon>Kitasatosporales</taxon>
        <taxon>Streptomycetaceae</taxon>
        <taxon>Streptomyces</taxon>
    </lineage>
</organism>
<sequence>MRQPRLSQYFLTSRTPSDTDPVCVVRHHHDDTAPTVVLLTGLALSMSEPRYLWSILARRLRTRGVNVVQYDHPGHADSAATGRPATWAGARDAARAVLEHARETGGEEVAVLGCGIGNVLAAELLADGTASAGLLVCPDLARWRAGAASPAELAALAARGRAVPDELQDSRVAAALVDAAVGEPYQPPQPAGPLDAGLLAAAAPAAERAFAALDGTRTLVVAVTDEDRRWARDIGLPLRELTHQPDGWAPSWHWEHETRETVMAAAVDFLTNGADGQAAGGSLPGRRTSAAGAVDRAAPPGPYTGHTADTVPGADGSLISSVRFTSDGEELLGILHTPPPRSAPWPVCLIYEPGNPGQRVDIHECGTLLAHAGAQSGLPVFRYDSRGTGVSDGCFTHTTWSRRLADLRVAVERLRAQGVAERFVVVGNSAGARLAAMAAHDLPAVCGAVLWGPILSEDGEGPAPRLRRVDGTLAAAWCGLWLGVAYTRDDRGRDYPALLRDSDVPVCVVYGTEEVEHPDTATRLLLDETGRRRGWELRVVDGSHGFSASGLAGAVRATTAWTATTFGRGGSGEAHQPPSAPATPQPTLPPPPLEVPAHDRRPLR</sequence>
<feature type="compositionally biased region" description="Pro residues" evidence="1">
    <location>
        <begin position="578"/>
        <end position="594"/>
    </location>
</feature>
<dbReference type="SUPFAM" id="SSF53474">
    <property type="entry name" value="alpha/beta-Hydrolases"/>
    <property type="match status" value="2"/>
</dbReference>
<dbReference type="GO" id="GO:0052689">
    <property type="term" value="F:carboxylic ester hydrolase activity"/>
    <property type="evidence" value="ECO:0007669"/>
    <property type="project" value="TreeGrafter"/>
</dbReference>
<protein>
    <recommendedName>
        <fullName evidence="2">Serine aminopeptidase S33 domain-containing protein</fullName>
    </recommendedName>
</protein>
<feature type="region of interest" description="Disordered" evidence="1">
    <location>
        <begin position="565"/>
        <end position="604"/>
    </location>
</feature>
<name>A0A291Q0K5_9ACTN</name>
<dbReference type="EMBL" id="CP022685">
    <property type="protein sequence ID" value="ATL25033.1"/>
    <property type="molecule type" value="Genomic_DNA"/>
</dbReference>
<evidence type="ECO:0000259" key="2">
    <source>
        <dbReference type="Pfam" id="PF12146"/>
    </source>
</evidence>
<dbReference type="KEGG" id="sfk:KY5_0015c"/>
<evidence type="ECO:0000313" key="5">
    <source>
        <dbReference type="Proteomes" id="UP000221011"/>
    </source>
</evidence>
<dbReference type="Gene3D" id="3.40.50.1820">
    <property type="entry name" value="alpha/beta hydrolase"/>
    <property type="match status" value="2"/>
</dbReference>
<accession>A0A291Q0K5</accession>
<dbReference type="Proteomes" id="UP000221011">
    <property type="component" value="Chromosome"/>
</dbReference>